<dbReference type="EMBL" id="BARW01000806">
    <property type="protein sequence ID" value="GAI69700.1"/>
    <property type="molecule type" value="Genomic_DNA"/>
</dbReference>
<name>X1S2N6_9ZZZZ</name>
<dbReference type="AlphaFoldDB" id="X1S2N6"/>
<comment type="caution">
    <text evidence="1">The sequence shown here is derived from an EMBL/GenBank/DDBJ whole genome shotgun (WGS) entry which is preliminary data.</text>
</comment>
<protein>
    <submittedName>
        <fullName evidence="1">Uncharacterized protein</fullName>
    </submittedName>
</protein>
<evidence type="ECO:0000313" key="1">
    <source>
        <dbReference type="EMBL" id="GAI69700.1"/>
    </source>
</evidence>
<proteinExistence type="predicted"/>
<gene>
    <name evidence="1" type="ORF">S12H4_03015</name>
</gene>
<accession>X1S2N6</accession>
<sequence>MVNIENITRKEEEKKLKVKRTNDLLKKFFGDVCISNTPFLISVSEKKKPSPFLSINYLSDEMILRIPNFLILKYTEKTIAFAEEYEKKFNVEVTLETDYSK</sequence>
<organism evidence="1">
    <name type="scientific">marine sediment metagenome</name>
    <dbReference type="NCBI Taxonomy" id="412755"/>
    <lineage>
        <taxon>unclassified sequences</taxon>
        <taxon>metagenomes</taxon>
        <taxon>ecological metagenomes</taxon>
    </lineage>
</organism>
<reference evidence="1" key="1">
    <citation type="journal article" date="2014" name="Front. Microbiol.">
        <title>High frequency of phylogenetically diverse reductive dehalogenase-homologous genes in deep subseafloor sedimentary metagenomes.</title>
        <authorList>
            <person name="Kawai M."/>
            <person name="Futagami T."/>
            <person name="Toyoda A."/>
            <person name="Takaki Y."/>
            <person name="Nishi S."/>
            <person name="Hori S."/>
            <person name="Arai W."/>
            <person name="Tsubouchi T."/>
            <person name="Morono Y."/>
            <person name="Uchiyama I."/>
            <person name="Ito T."/>
            <person name="Fujiyama A."/>
            <person name="Inagaki F."/>
            <person name="Takami H."/>
        </authorList>
    </citation>
    <scope>NUCLEOTIDE SEQUENCE</scope>
    <source>
        <strain evidence="1">Expedition CK06-06</strain>
    </source>
</reference>